<keyword evidence="3 5" id="KW-0131">Cell cycle</keyword>
<feature type="domain" description="Septum formation inhibitor MinC C-terminal" evidence="6">
    <location>
        <begin position="131"/>
        <end position="227"/>
    </location>
</feature>
<comment type="function">
    <text evidence="5">Cell division inhibitor that blocks the formation of polar Z ring septums. Rapidly oscillates between the poles of the cell to destabilize FtsZ filaments that have formed before they mature into polar Z rings. Prevents FtsZ polymerization.</text>
</comment>
<proteinExistence type="inferred from homology"/>
<sequence>MCDGRVVLLLPEQDGSESDWSSILQRIQQHICQPTPPWAANSKVDLIVGKRLLDPRQMQVLAKALGQAKLILDCVHTSRRQTAVAAVTAGYSVQQTAPDQLVQKLNQAQGTQLKFAPPPQPQATLATPLFLTKTIRSGSEIQHGGHIFLLGDVNPGGTIIADGDIVIWGRLRGVAHAGASGDRGACIMALRMEPTQLRIANKVARAPAAKLEEIYPEVAHIAAEGIRITRAYDYSRLT</sequence>
<comment type="caution">
    <text evidence="7">The sequence shown here is derived from an EMBL/GenBank/DDBJ whole genome shotgun (WGS) entry which is preliminary data.</text>
</comment>
<gene>
    <name evidence="5 7" type="primary">minC</name>
    <name evidence="7" type="ORF">QQ91_0015440</name>
</gene>
<evidence type="ECO:0000256" key="3">
    <source>
        <dbReference type="ARBA" id="ARBA00023306"/>
    </source>
</evidence>
<dbReference type="InterPro" id="IPR036145">
    <property type="entry name" value="MinC_C_sf"/>
</dbReference>
<keyword evidence="2 5" id="KW-0717">Septation</keyword>
<evidence type="ECO:0000256" key="4">
    <source>
        <dbReference type="ARBA" id="ARBA00046874"/>
    </source>
</evidence>
<dbReference type="PANTHER" id="PTHR34108:SF1">
    <property type="entry name" value="SEPTUM SITE-DETERMINING PROTEIN MINC"/>
    <property type="match status" value="1"/>
</dbReference>
<dbReference type="EMBL" id="JTHE03000088">
    <property type="protein sequence ID" value="MCM1984218.1"/>
    <property type="molecule type" value="Genomic_DNA"/>
</dbReference>
<dbReference type="InterPro" id="IPR013033">
    <property type="entry name" value="MinC"/>
</dbReference>
<dbReference type="HAMAP" id="MF_00267">
    <property type="entry name" value="MinC"/>
    <property type="match status" value="1"/>
</dbReference>
<dbReference type="InterPro" id="IPR005526">
    <property type="entry name" value="Septum_form_inhib_MinC_C"/>
</dbReference>
<accession>A0ABD4T6T8</accession>
<evidence type="ECO:0000259" key="6">
    <source>
        <dbReference type="Pfam" id="PF03775"/>
    </source>
</evidence>
<evidence type="ECO:0000313" key="8">
    <source>
        <dbReference type="Proteomes" id="UP000031561"/>
    </source>
</evidence>
<keyword evidence="1 5" id="KW-0132">Cell division</keyword>
<evidence type="ECO:0000313" key="7">
    <source>
        <dbReference type="EMBL" id="MCM1984218.1"/>
    </source>
</evidence>
<dbReference type="GO" id="GO:0051726">
    <property type="term" value="P:regulation of cell cycle"/>
    <property type="evidence" value="ECO:0007669"/>
    <property type="project" value="UniProtKB-UniRule"/>
</dbReference>
<dbReference type="PANTHER" id="PTHR34108">
    <property type="entry name" value="SEPTUM SITE-DETERMINING PROTEIN MINC"/>
    <property type="match status" value="1"/>
</dbReference>
<dbReference type="NCBIfam" id="TIGR01222">
    <property type="entry name" value="minC"/>
    <property type="match status" value="1"/>
</dbReference>
<protein>
    <recommendedName>
        <fullName evidence="5">Probable septum site-determining protein MinC</fullName>
    </recommendedName>
</protein>
<dbReference type="Proteomes" id="UP000031561">
    <property type="component" value="Unassembled WGS sequence"/>
</dbReference>
<dbReference type="Pfam" id="PF03775">
    <property type="entry name" value="MinC_C"/>
    <property type="match status" value="1"/>
</dbReference>
<comment type="similarity">
    <text evidence="5">Belongs to the MinC family.</text>
</comment>
<organism evidence="7 8">
    <name type="scientific">Lyngbya confervoides BDU141951</name>
    <dbReference type="NCBI Taxonomy" id="1574623"/>
    <lineage>
        <taxon>Bacteria</taxon>
        <taxon>Bacillati</taxon>
        <taxon>Cyanobacteriota</taxon>
        <taxon>Cyanophyceae</taxon>
        <taxon>Oscillatoriophycideae</taxon>
        <taxon>Oscillatoriales</taxon>
        <taxon>Microcoleaceae</taxon>
        <taxon>Lyngbya</taxon>
    </lineage>
</organism>
<dbReference type="InterPro" id="IPR016098">
    <property type="entry name" value="CAP/MinC_C"/>
</dbReference>
<name>A0ABD4T6T8_9CYAN</name>
<evidence type="ECO:0000256" key="5">
    <source>
        <dbReference type="HAMAP-Rule" id="MF_00267"/>
    </source>
</evidence>
<keyword evidence="8" id="KW-1185">Reference proteome</keyword>
<dbReference type="SUPFAM" id="SSF63848">
    <property type="entry name" value="Cell-division inhibitor MinC, C-terminal domain"/>
    <property type="match status" value="1"/>
</dbReference>
<reference evidence="7 8" key="1">
    <citation type="journal article" date="2015" name="Genome Announc.">
        <title>Draft Genome Sequence of Filamentous Marine Cyanobacterium Lyngbya confervoides Strain BDU141951.</title>
        <authorList>
            <person name="Chandrababunaidu M.M."/>
            <person name="Sen D."/>
            <person name="Tripathy S."/>
        </authorList>
    </citation>
    <scope>NUCLEOTIDE SEQUENCE [LARGE SCALE GENOMIC DNA]</scope>
    <source>
        <strain evidence="7 8">BDU141951</strain>
    </source>
</reference>
<comment type="subunit">
    <text evidence="4 5">Interacts with MinD and FtsZ.</text>
</comment>
<dbReference type="Gene3D" id="2.160.20.70">
    <property type="match status" value="1"/>
</dbReference>
<evidence type="ECO:0000256" key="2">
    <source>
        <dbReference type="ARBA" id="ARBA00023210"/>
    </source>
</evidence>
<dbReference type="AlphaFoldDB" id="A0ABD4T6T8"/>
<dbReference type="RefSeq" id="WP_250833373.1">
    <property type="nucleotide sequence ID" value="NZ_JTHE03000088.1"/>
</dbReference>
<dbReference type="GO" id="GO:0000917">
    <property type="term" value="P:division septum assembly"/>
    <property type="evidence" value="ECO:0007669"/>
    <property type="project" value="UniProtKB-KW"/>
</dbReference>
<evidence type="ECO:0000256" key="1">
    <source>
        <dbReference type="ARBA" id="ARBA00022618"/>
    </source>
</evidence>